<dbReference type="InterPro" id="IPR029787">
    <property type="entry name" value="Nucleotide_cyclase"/>
</dbReference>
<dbReference type="Pfam" id="PF00990">
    <property type="entry name" value="GGDEF"/>
    <property type="match status" value="1"/>
</dbReference>
<feature type="coiled-coil region" evidence="2">
    <location>
        <begin position="25"/>
        <end position="52"/>
    </location>
</feature>
<dbReference type="SMART" id="SM00267">
    <property type="entry name" value="GGDEF"/>
    <property type="match status" value="1"/>
</dbReference>
<dbReference type="NCBIfam" id="TIGR00254">
    <property type="entry name" value="GGDEF"/>
    <property type="match status" value="1"/>
</dbReference>
<dbReference type="RefSeq" id="WP_116188130.1">
    <property type="nucleotide sequence ID" value="NZ_QTTN01000005.1"/>
</dbReference>
<dbReference type="OrthoDB" id="9759607at2"/>
<organism evidence="5 6">
    <name type="scientific">Paenibacillus taihuensis</name>
    <dbReference type="NCBI Taxonomy" id="1156355"/>
    <lineage>
        <taxon>Bacteria</taxon>
        <taxon>Bacillati</taxon>
        <taxon>Bacillota</taxon>
        <taxon>Bacilli</taxon>
        <taxon>Bacillales</taxon>
        <taxon>Paenibacillaceae</taxon>
        <taxon>Paenibacillus</taxon>
    </lineage>
</organism>
<keyword evidence="6" id="KW-1185">Reference proteome</keyword>
<protein>
    <submittedName>
        <fullName evidence="5">Diguanylate cyclase (GGDEF)-like protein</fullName>
    </submittedName>
</protein>
<dbReference type="InterPro" id="IPR000160">
    <property type="entry name" value="GGDEF_dom"/>
</dbReference>
<dbReference type="EMBL" id="QTTN01000005">
    <property type="protein sequence ID" value="REE91375.1"/>
    <property type="molecule type" value="Genomic_DNA"/>
</dbReference>
<dbReference type="GO" id="GO:0052621">
    <property type="term" value="F:diguanylate cyclase activity"/>
    <property type="evidence" value="ECO:0007669"/>
    <property type="project" value="TreeGrafter"/>
</dbReference>
<evidence type="ECO:0000259" key="4">
    <source>
        <dbReference type="PROSITE" id="PS50887"/>
    </source>
</evidence>
<comment type="caution">
    <text evidence="1">Lacks conserved residue(s) required for the propagation of feature annotation.</text>
</comment>
<dbReference type="CDD" id="cd17574">
    <property type="entry name" value="REC_OmpR"/>
    <property type="match status" value="1"/>
</dbReference>
<evidence type="ECO:0000256" key="1">
    <source>
        <dbReference type="PROSITE-ProRule" id="PRU00169"/>
    </source>
</evidence>
<proteinExistence type="predicted"/>
<dbReference type="PANTHER" id="PTHR45138:SF9">
    <property type="entry name" value="DIGUANYLATE CYCLASE DGCM-RELATED"/>
    <property type="match status" value="1"/>
</dbReference>
<dbReference type="Gene3D" id="3.30.70.270">
    <property type="match status" value="1"/>
</dbReference>
<evidence type="ECO:0000313" key="6">
    <source>
        <dbReference type="Proteomes" id="UP000256304"/>
    </source>
</evidence>
<evidence type="ECO:0000256" key="2">
    <source>
        <dbReference type="SAM" id="Coils"/>
    </source>
</evidence>
<dbReference type="GO" id="GO:0005886">
    <property type="term" value="C:plasma membrane"/>
    <property type="evidence" value="ECO:0007669"/>
    <property type="project" value="TreeGrafter"/>
</dbReference>
<reference evidence="5 6" key="1">
    <citation type="submission" date="2018-08" db="EMBL/GenBank/DDBJ databases">
        <title>Genomic Encyclopedia of Type Strains, Phase III (KMG-III): the genomes of soil and plant-associated and newly described type strains.</title>
        <authorList>
            <person name="Whitman W."/>
        </authorList>
    </citation>
    <scope>NUCLEOTIDE SEQUENCE [LARGE SCALE GENOMIC DNA]</scope>
    <source>
        <strain evidence="5 6">CGMCC 1.10966</strain>
    </source>
</reference>
<dbReference type="CDD" id="cd01949">
    <property type="entry name" value="GGDEF"/>
    <property type="match status" value="1"/>
</dbReference>
<dbReference type="GO" id="GO:1902201">
    <property type="term" value="P:negative regulation of bacterial-type flagellum-dependent cell motility"/>
    <property type="evidence" value="ECO:0007669"/>
    <property type="project" value="TreeGrafter"/>
</dbReference>
<comment type="caution">
    <text evidence="5">The sequence shown here is derived from an EMBL/GenBank/DDBJ whole genome shotgun (WGS) entry which is preliminary data.</text>
</comment>
<dbReference type="AlphaFoldDB" id="A0A3D9SGJ8"/>
<dbReference type="SUPFAM" id="SSF52172">
    <property type="entry name" value="CheY-like"/>
    <property type="match status" value="1"/>
</dbReference>
<dbReference type="Pfam" id="PF00072">
    <property type="entry name" value="Response_reg"/>
    <property type="match status" value="1"/>
</dbReference>
<evidence type="ECO:0000259" key="3">
    <source>
        <dbReference type="PROSITE" id="PS50110"/>
    </source>
</evidence>
<name>A0A3D9SGJ8_9BACL</name>
<dbReference type="GO" id="GO:0043709">
    <property type="term" value="P:cell adhesion involved in single-species biofilm formation"/>
    <property type="evidence" value="ECO:0007669"/>
    <property type="project" value="TreeGrafter"/>
</dbReference>
<accession>A0A3D9SGJ8</accession>
<keyword evidence="2" id="KW-0175">Coiled coil</keyword>
<dbReference type="InterPro" id="IPR050469">
    <property type="entry name" value="Diguanylate_Cyclase"/>
</dbReference>
<sequence length="450" mass="51904">MRQTNDREWEEVSGALFENSRRQYIDQLRNQVETLRLLMEQAAEEAELEQLRKFYHIVHMIKGSAPILGLARVGAIAARIAEWWEWTGRDYAAFGEGVLYQRYRQSLEGSRYLLEHLWLEAEGCADTFDWGKQQSTGDLSDYRASNGGRILVVEEDAVLRRYLADRLTLEGYEVHCASDRETALTLLQRYDFQLVTLELMLDLEPEPRSRHGLLTSIKREFGLEWIPIIVLSGNGDVQDKINCLQAGADDYLTKPFQYEELSARIYRSIAKSRAYESMAFQDPLTGLYNRRYFDRQVQIEVNRAQNRLGNITLVLIDIDHFKAINDNYGHSTGDSLLQSFSSLLKASFRQADIVARWGGEEFMVIMPNTTESEAEQVIDSIMSKVRENPVLREATADYSITFSAGVAQWVQDVTIEDWIMLADYALYKAKRNGRNRLSRYSRKRRGGVEQ</sequence>
<dbReference type="GO" id="GO:0000160">
    <property type="term" value="P:phosphorelay signal transduction system"/>
    <property type="evidence" value="ECO:0007669"/>
    <property type="project" value="InterPro"/>
</dbReference>
<evidence type="ECO:0000313" key="5">
    <source>
        <dbReference type="EMBL" id="REE91375.1"/>
    </source>
</evidence>
<dbReference type="SUPFAM" id="SSF47226">
    <property type="entry name" value="Histidine-containing phosphotransfer domain, HPT domain"/>
    <property type="match status" value="1"/>
</dbReference>
<dbReference type="InterPro" id="IPR043128">
    <property type="entry name" value="Rev_trsase/Diguanyl_cyclase"/>
</dbReference>
<dbReference type="InterPro" id="IPR001789">
    <property type="entry name" value="Sig_transdc_resp-reg_receiver"/>
</dbReference>
<dbReference type="FunFam" id="3.30.70.270:FF:000001">
    <property type="entry name" value="Diguanylate cyclase domain protein"/>
    <property type="match status" value="1"/>
</dbReference>
<dbReference type="PROSITE" id="PS50110">
    <property type="entry name" value="RESPONSE_REGULATORY"/>
    <property type="match status" value="1"/>
</dbReference>
<dbReference type="PROSITE" id="PS50887">
    <property type="entry name" value="GGDEF"/>
    <property type="match status" value="1"/>
</dbReference>
<dbReference type="Proteomes" id="UP000256304">
    <property type="component" value="Unassembled WGS sequence"/>
</dbReference>
<feature type="domain" description="Response regulatory" evidence="3">
    <location>
        <begin position="149"/>
        <end position="269"/>
    </location>
</feature>
<feature type="domain" description="GGDEF" evidence="4">
    <location>
        <begin position="309"/>
        <end position="442"/>
    </location>
</feature>
<gene>
    <name evidence="5" type="ORF">A8990_10580</name>
</gene>
<dbReference type="PANTHER" id="PTHR45138">
    <property type="entry name" value="REGULATORY COMPONENTS OF SENSORY TRANSDUCTION SYSTEM"/>
    <property type="match status" value="1"/>
</dbReference>
<dbReference type="InterPro" id="IPR011006">
    <property type="entry name" value="CheY-like_superfamily"/>
</dbReference>
<dbReference type="InterPro" id="IPR036641">
    <property type="entry name" value="HPT_dom_sf"/>
</dbReference>
<dbReference type="SUPFAM" id="SSF55073">
    <property type="entry name" value="Nucleotide cyclase"/>
    <property type="match status" value="1"/>
</dbReference>
<dbReference type="Gene3D" id="3.40.50.2300">
    <property type="match status" value="1"/>
</dbReference>
<dbReference type="SMART" id="SM00448">
    <property type="entry name" value="REC"/>
    <property type="match status" value="1"/>
</dbReference>